<dbReference type="PROSITE" id="PS51257">
    <property type="entry name" value="PROKAR_LIPOPROTEIN"/>
    <property type="match status" value="1"/>
</dbReference>
<feature type="transmembrane region" description="Helical" evidence="4">
    <location>
        <begin position="311"/>
        <end position="327"/>
    </location>
</feature>
<protein>
    <recommendedName>
        <fullName evidence="5">Major facilitator superfamily (MFS) profile domain-containing protein</fullName>
    </recommendedName>
</protein>
<feature type="transmembrane region" description="Helical" evidence="4">
    <location>
        <begin position="379"/>
        <end position="399"/>
    </location>
</feature>
<feature type="transmembrane region" description="Helical" evidence="4">
    <location>
        <begin position="348"/>
        <end position="367"/>
    </location>
</feature>
<keyword evidence="3 4" id="KW-0472">Membrane</keyword>
<dbReference type="AlphaFoldDB" id="A0A0G3EXE6"/>
<dbReference type="PANTHER" id="PTHR11360">
    <property type="entry name" value="MONOCARBOXYLATE TRANSPORTER"/>
    <property type="match status" value="1"/>
</dbReference>
<dbReference type="InterPro" id="IPR036259">
    <property type="entry name" value="MFS_trans_sf"/>
</dbReference>
<accession>A0A0G3EXE6</accession>
<feature type="transmembrane region" description="Helical" evidence="4">
    <location>
        <begin position="254"/>
        <end position="273"/>
    </location>
</feature>
<evidence type="ECO:0000313" key="7">
    <source>
        <dbReference type="Proteomes" id="UP000036700"/>
    </source>
</evidence>
<feature type="domain" description="Major facilitator superfamily (MFS) profile" evidence="5">
    <location>
        <begin position="8"/>
        <end position="404"/>
    </location>
</feature>
<feature type="transmembrane region" description="Helical" evidence="4">
    <location>
        <begin position="109"/>
        <end position="129"/>
    </location>
</feature>
<dbReference type="PROSITE" id="PS50850">
    <property type="entry name" value="MFS"/>
    <property type="match status" value="1"/>
</dbReference>
<dbReference type="GO" id="GO:0022857">
    <property type="term" value="F:transmembrane transporter activity"/>
    <property type="evidence" value="ECO:0007669"/>
    <property type="project" value="InterPro"/>
</dbReference>
<organism evidence="6 7">
    <name type="scientific">Pandoraea thiooxydans</name>
    <dbReference type="NCBI Taxonomy" id="445709"/>
    <lineage>
        <taxon>Bacteria</taxon>
        <taxon>Pseudomonadati</taxon>
        <taxon>Pseudomonadota</taxon>
        <taxon>Betaproteobacteria</taxon>
        <taxon>Burkholderiales</taxon>
        <taxon>Burkholderiaceae</taxon>
        <taxon>Pandoraea</taxon>
    </lineage>
</organism>
<evidence type="ECO:0000256" key="3">
    <source>
        <dbReference type="ARBA" id="ARBA00023136"/>
    </source>
</evidence>
<dbReference type="InterPro" id="IPR011701">
    <property type="entry name" value="MFS"/>
</dbReference>
<dbReference type="InterPro" id="IPR020846">
    <property type="entry name" value="MFS_dom"/>
</dbReference>
<proteinExistence type="predicted"/>
<feature type="transmembrane region" description="Helical" evidence="4">
    <location>
        <begin position="179"/>
        <end position="195"/>
    </location>
</feature>
<keyword evidence="1 4" id="KW-0812">Transmembrane</keyword>
<evidence type="ECO:0000259" key="5">
    <source>
        <dbReference type="PROSITE" id="PS50850"/>
    </source>
</evidence>
<keyword evidence="2 4" id="KW-1133">Transmembrane helix</keyword>
<dbReference type="SUPFAM" id="SSF103473">
    <property type="entry name" value="MFS general substrate transporter"/>
    <property type="match status" value="1"/>
</dbReference>
<dbReference type="Pfam" id="PF07690">
    <property type="entry name" value="MFS_1"/>
    <property type="match status" value="1"/>
</dbReference>
<dbReference type="PATRIC" id="fig|445709.3.peg.3243"/>
<dbReference type="OrthoDB" id="3573349at2"/>
<name>A0A0G3EXE6_9BURK</name>
<evidence type="ECO:0000256" key="4">
    <source>
        <dbReference type="SAM" id="Phobius"/>
    </source>
</evidence>
<dbReference type="EMBL" id="CP011568">
    <property type="protein sequence ID" value="AKJ69386.1"/>
    <property type="molecule type" value="Genomic_DNA"/>
</dbReference>
<dbReference type="KEGG" id="ptx:ABW99_15335"/>
<feature type="transmembrane region" description="Helical" evidence="4">
    <location>
        <begin position="225"/>
        <end position="242"/>
    </location>
</feature>
<dbReference type="RefSeq" id="WP_047215287.1">
    <property type="nucleotide sequence ID" value="NZ_CP011568.3"/>
</dbReference>
<feature type="transmembrane region" description="Helical" evidence="4">
    <location>
        <begin position="12"/>
        <end position="35"/>
    </location>
</feature>
<evidence type="ECO:0000256" key="2">
    <source>
        <dbReference type="ARBA" id="ARBA00022989"/>
    </source>
</evidence>
<dbReference type="InterPro" id="IPR050327">
    <property type="entry name" value="Proton-linked_MCT"/>
</dbReference>
<dbReference type="STRING" id="445709.ABW99_15335"/>
<feature type="transmembrane region" description="Helical" evidence="4">
    <location>
        <begin position="141"/>
        <end position="159"/>
    </location>
</feature>
<dbReference type="Gene3D" id="1.20.1250.20">
    <property type="entry name" value="MFS general substrate transporter like domains"/>
    <property type="match status" value="2"/>
</dbReference>
<feature type="transmembrane region" description="Helical" evidence="4">
    <location>
        <begin position="280"/>
        <end position="305"/>
    </location>
</feature>
<dbReference type="Proteomes" id="UP000036700">
    <property type="component" value="Chromosome"/>
</dbReference>
<dbReference type="PANTHER" id="PTHR11360:SF284">
    <property type="entry name" value="EG:103B4.3 PROTEIN-RELATED"/>
    <property type="match status" value="1"/>
</dbReference>
<feature type="transmembrane region" description="Helical" evidence="4">
    <location>
        <begin position="55"/>
        <end position="73"/>
    </location>
</feature>
<sequence>MTNHTERALPALGYAAIIGGVAIGGFVGFGCFFFPSLMIFMRPILAEFGWGRADLSLAFSAALLGCGIGAPLCGHLIDRFGVRPVALASAVLMGVLMFALSFFRGTLALFVTLTFAIGFIGAPTTSLGYVSVLPQWFNRRLGAAIALATVGYGLGQSVWPVVSQHLIAWSGSWREGYRIVSAFPILGGVIAMLLLRERRRPAAPGETGLGAVGLTVAQGVRGRHMWTMLIAFFLVSACALAFEPQIPLLLTDRGFTVAQAAQGPSLVGLGFLISRLLCGVLVDIFPATLVSCFFFMMSGIGFWLFHDTSSLALLRVACVLVGFAIGTEQDMMAYLVRRYLGMRAFGTFFGFNMAAFCLGGVAVPPLLGLYYDHYKNYSLPLYVMMGCMFLAALLVTTLGRYQFAAHVKRHSSETLGEPLARSS</sequence>
<evidence type="ECO:0000313" key="6">
    <source>
        <dbReference type="EMBL" id="AKJ69386.1"/>
    </source>
</evidence>
<keyword evidence="7" id="KW-1185">Reference proteome</keyword>
<reference evidence="7" key="1">
    <citation type="submission" date="2015-06" db="EMBL/GenBank/DDBJ databases">
        <authorList>
            <person name="Lim Y.L."/>
            <person name="Ee R."/>
            <person name="Yong D."/>
            <person name="How K.Y."/>
            <person name="Yin W.F."/>
            <person name="Chan K.G."/>
        </authorList>
    </citation>
    <scope>NUCLEOTIDE SEQUENCE [LARGE SCALE GENOMIC DNA]</scope>
    <source>
        <strain evidence="7">DSM 25325</strain>
    </source>
</reference>
<feature type="transmembrane region" description="Helical" evidence="4">
    <location>
        <begin position="85"/>
        <end position="103"/>
    </location>
</feature>
<evidence type="ECO:0000256" key="1">
    <source>
        <dbReference type="ARBA" id="ARBA00022692"/>
    </source>
</evidence>
<gene>
    <name evidence="6" type="ORF">ABW99_15335</name>
</gene>